<feature type="compositionally biased region" description="Basic and acidic residues" evidence="1">
    <location>
        <begin position="121"/>
        <end position="133"/>
    </location>
</feature>
<feature type="compositionally biased region" description="Polar residues" evidence="1">
    <location>
        <begin position="86"/>
        <end position="102"/>
    </location>
</feature>
<gene>
    <name evidence="2" type="ORF">PECUL_23A005103</name>
</gene>
<sequence length="149" mass="15883">MQKQRNQDKAVPATKKTDKSAVGVSKGLQVHFPSHTKASRLITKAARSSVYKGDRAEDEGAGGGKSHSLSWSSAITAVRHGGGGSATRSSLTTDADRATQSPDETDMEDASNIITQTPLQQRDRKLNTTKMDDFNESAIASTKMTTTST</sequence>
<proteinExistence type="predicted"/>
<evidence type="ECO:0000256" key="1">
    <source>
        <dbReference type="SAM" id="MobiDB-lite"/>
    </source>
</evidence>
<keyword evidence="3" id="KW-1185">Reference proteome</keyword>
<evidence type="ECO:0000313" key="3">
    <source>
        <dbReference type="Proteomes" id="UP001295444"/>
    </source>
</evidence>
<protein>
    <submittedName>
        <fullName evidence="2">Uncharacterized protein</fullName>
    </submittedName>
</protein>
<organism evidence="2 3">
    <name type="scientific">Pelobates cultripes</name>
    <name type="common">Western spadefoot toad</name>
    <dbReference type="NCBI Taxonomy" id="61616"/>
    <lineage>
        <taxon>Eukaryota</taxon>
        <taxon>Metazoa</taxon>
        <taxon>Chordata</taxon>
        <taxon>Craniata</taxon>
        <taxon>Vertebrata</taxon>
        <taxon>Euteleostomi</taxon>
        <taxon>Amphibia</taxon>
        <taxon>Batrachia</taxon>
        <taxon>Anura</taxon>
        <taxon>Pelobatoidea</taxon>
        <taxon>Pelobatidae</taxon>
        <taxon>Pelobates</taxon>
    </lineage>
</organism>
<reference evidence="2" key="1">
    <citation type="submission" date="2022-03" db="EMBL/GenBank/DDBJ databases">
        <authorList>
            <person name="Alioto T."/>
            <person name="Alioto T."/>
            <person name="Gomez Garrido J."/>
        </authorList>
    </citation>
    <scope>NUCLEOTIDE SEQUENCE</scope>
</reference>
<feature type="compositionally biased region" description="Polar residues" evidence="1">
    <location>
        <begin position="138"/>
        <end position="149"/>
    </location>
</feature>
<dbReference type="Proteomes" id="UP001295444">
    <property type="component" value="Chromosome 07"/>
</dbReference>
<dbReference type="EMBL" id="OW240918">
    <property type="protein sequence ID" value="CAH2306812.1"/>
    <property type="molecule type" value="Genomic_DNA"/>
</dbReference>
<name>A0AAD1SNV4_PELCU</name>
<accession>A0AAD1SNV4</accession>
<feature type="region of interest" description="Disordered" evidence="1">
    <location>
        <begin position="1"/>
        <end position="149"/>
    </location>
</feature>
<dbReference type="AlphaFoldDB" id="A0AAD1SNV4"/>
<evidence type="ECO:0000313" key="2">
    <source>
        <dbReference type="EMBL" id="CAH2306812.1"/>
    </source>
</evidence>